<evidence type="ECO:0000313" key="2">
    <source>
        <dbReference type="Proteomes" id="UP001163603"/>
    </source>
</evidence>
<name>A0ACC0XTE7_9ROSI</name>
<protein>
    <submittedName>
        <fullName evidence="1">Uncharacterized protein</fullName>
    </submittedName>
</protein>
<accession>A0ACC0XTE7</accession>
<dbReference type="Proteomes" id="UP001163603">
    <property type="component" value="Chromosome 10"/>
</dbReference>
<sequence length="182" mass="20273">MEIKPSFAADGPPISVIATKLAGASLQTENSGCALTFHFSNRQKAYESGEYLEKCTFVVGDCLSIADIAIWSALAGTGQRWESLRKSKRSKKPVKWFNSVATEYSDSLNEATAMYVEAALLNQYYAQRYQSQLIVRFDDTNRIKESNEFVDNLLKDIETLGIKYEEVSLLLLQSTSPPSHGV</sequence>
<evidence type="ECO:0000313" key="1">
    <source>
        <dbReference type="EMBL" id="KAJ0024731.1"/>
    </source>
</evidence>
<dbReference type="EMBL" id="CM047745">
    <property type="protein sequence ID" value="KAJ0024731.1"/>
    <property type="molecule type" value="Genomic_DNA"/>
</dbReference>
<gene>
    <name evidence="1" type="ORF">Pint_06732</name>
</gene>
<proteinExistence type="predicted"/>
<keyword evidence="2" id="KW-1185">Reference proteome</keyword>
<comment type="caution">
    <text evidence="1">The sequence shown here is derived from an EMBL/GenBank/DDBJ whole genome shotgun (WGS) entry which is preliminary data.</text>
</comment>
<reference evidence="2" key="1">
    <citation type="journal article" date="2023" name="G3 (Bethesda)">
        <title>Genome assembly and association tests identify interacting loci associated with vigor, precocity, and sex in interspecific pistachio rootstocks.</title>
        <authorList>
            <person name="Palmer W."/>
            <person name="Jacygrad E."/>
            <person name="Sagayaradj S."/>
            <person name="Cavanaugh K."/>
            <person name="Han R."/>
            <person name="Bertier L."/>
            <person name="Beede B."/>
            <person name="Kafkas S."/>
            <person name="Golino D."/>
            <person name="Preece J."/>
            <person name="Michelmore R."/>
        </authorList>
    </citation>
    <scope>NUCLEOTIDE SEQUENCE [LARGE SCALE GENOMIC DNA]</scope>
</reference>
<organism evidence="1 2">
    <name type="scientific">Pistacia integerrima</name>
    <dbReference type="NCBI Taxonomy" id="434235"/>
    <lineage>
        <taxon>Eukaryota</taxon>
        <taxon>Viridiplantae</taxon>
        <taxon>Streptophyta</taxon>
        <taxon>Embryophyta</taxon>
        <taxon>Tracheophyta</taxon>
        <taxon>Spermatophyta</taxon>
        <taxon>Magnoliopsida</taxon>
        <taxon>eudicotyledons</taxon>
        <taxon>Gunneridae</taxon>
        <taxon>Pentapetalae</taxon>
        <taxon>rosids</taxon>
        <taxon>malvids</taxon>
        <taxon>Sapindales</taxon>
        <taxon>Anacardiaceae</taxon>
        <taxon>Pistacia</taxon>
    </lineage>
</organism>